<comment type="subcellular location">
    <subcellularLocation>
        <location evidence="1">Membrane</location>
    </subcellularLocation>
</comment>
<organism evidence="6 7">
    <name type="scientific">Pneumocystis jirovecii (strain RU7)</name>
    <name type="common">Human pneumocystis pneumonia agent</name>
    <dbReference type="NCBI Taxonomy" id="1408657"/>
    <lineage>
        <taxon>Eukaryota</taxon>
        <taxon>Fungi</taxon>
        <taxon>Dikarya</taxon>
        <taxon>Ascomycota</taxon>
        <taxon>Taphrinomycotina</taxon>
        <taxon>Pneumocystomycetes</taxon>
        <taxon>Pneumocystaceae</taxon>
        <taxon>Pneumocystis</taxon>
    </lineage>
</organism>
<sequence length="100" mass="11426">MTQIKNPKREELIKQFTPVEIDEDIDYTNMIVSILSFSSMIFKNKWAAWASLVATLSGFLDAKTHTSISQGNLMNLTMSFLGLFTIYMPIIFTQKSPEKK</sequence>
<evidence type="ECO:0000313" key="7">
    <source>
        <dbReference type="Proteomes" id="UP000053447"/>
    </source>
</evidence>
<reference evidence="7" key="1">
    <citation type="journal article" date="2016" name="Nat. Commun.">
        <title>Genome analysis of three Pneumocystis species reveals adaptation mechanisms to life exclusively in mammalian hosts.</title>
        <authorList>
            <person name="Ma L."/>
            <person name="Chen Z."/>
            <person name="Huang D.W."/>
            <person name="Kutty G."/>
            <person name="Ishihara M."/>
            <person name="Wang H."/>
            <person name="Abouelleil A."/>
            <person name="Bishop L."/>
            <person name="Davey E."/>
            <person name="Deng R."/>
            <person name="Deng X."/>
            <person name="Fan L."/>
            <person name="Fantoni G."/>
            <person name="Fitzgerald M."/>
            <person name="Gogineni E."/>
            <person name="Goldberg J.M."/>
            <person name="Handley G."/>
            <person name="Hu X."/>
            <person name="Huber C."/>
            <person name="Jiao X."/>
            <person name="Jones K."/>
            <person name="Levin J.Z."/>
            <person name="Liu Y."/>
            <person name="Macdonald P."/>
            <person name="Melnikov A."/>
            <person name="Raley C."/>
            <person name="Sassi M."/>
            <person name="Sherman B.T."/>
            <person name="Song X."/>
            <person name="Sykes S."/>
            <person name="Tran B."/>
            <person name="Walsh L."/>
            <person name="Xia Y."/>
            <person name="Yang J."/>
            <person name="Young S."/>
            <person name="Zeng Q."/>
            <person name="Zheng X."/>
            <person name="Stephens R."/>
            <person name="Nusbaum C."/>
            <person name="Birren B.W."/>
            <person name="Azadi P."/>
            <person name="Lempicki R.A."/>
            <person name="Cuomo C.A."/>
            <person name="Kovacs J.A."/>
        </authorList>
    </citation>
    <scope>NUCLEOTIDE SEQUENCE [LARGE SCALE GENOMIC DNA]</scope>
    <source>
        <strain evidence="7">RU7</strain>
    </source>
</reference>
<feature type="transmembrane region" description="Helical" evidence="5">
    <location>
        <begin position="74"/>
        <end position="92"/>
    </location>
</feature>
<dbReference type="PANTHER" id="PTHR28038">
    <property type="entry name" value="ADL329WP"/>
    <property type="match status" value="1"/>
</dbReference>
<keyword evidence="2 5" id="KW-0812">Transmembrane</keyword>
<dbReference type="RefSeq" id="XP_018229217.1">
    <property type="nucleotide sequence ID" value="XM_018374645.1"/>
</dbReference>
<evidence type="ECO:0000313" key="6">
    <source>
        <dbReference type="EMBL" id="KTW29108.1"/>
    </source>
</evidence>
<name>A0A0W4ZL50_PNEJ7</name>
<dbReference type="GeneID" id="28940900"/>
<dbReference type="PANTHER" id="PTHR28038:SF1">
    <property type="entry name" value="ADL329WP"/>
    <property type="match status" value="1"/>
</dbReference>
<protein>
    <recommendedName>
        <fullName evidence="8">Protein Asterix</fullName>
    </recommendedName>
</protein>
<gene>
    <name evidence="6" type="ORF">T551_02382</name>
</gene>
<dbReference type="EMBL" id="LFWA01000010">
    <property type="protein sequence ID" value="KTW29108.1"/>
    <property type="molecule type" value="Genomic_DNA"/>
</dbReference>
<keyword evidence="4 5" id="KW-0472">Membrane</keyword>
<dbReference type="InterPro" id="IPR005351">
    <property type="entry name" value="ASTER"/>
</dbReference>
<dbReference type="VEuPathDB" id="FungiDB:T551_02382"/>
<dbReference type="GO" id="GO:0045048">
    <property type="term" value="P:protein insertion into ER membrane"/>
    <property type="evidence" value="ECO:0007669"/>
    <property type="project" value="InterPro"/>
</dbReference>
<dbReference type="GO" id="GO:0044183">
    <property type="term" value="F:protein folding chaperone"/>
    <property type="evidence" value="ECO:0007669"/>
    <property type="project" value="InterPro"/>
</dbReference>
<dbReference type="Pfam" id="PF03669">
    <property type="entry name" value="ASTER"/>
    <property type="match status" value="1"/>
</dbReference>
<dbReference type="Proteomes" id="UP000053447">
    <property type="component" value="Unassembled WGS sequence"/>
</dbReference>
<evidence type="ECO:0000256" key="4">
    <source>
        <dbReference type="ARBA" id="ARBA00023136"/>
    </source>
</evidence>
<evidence type="ECO:0008006" key="8">
    <source>
        <dbReference type="Google" id="ProtNLM"/>
    </source>
</evidence>
<evidence type="ECO:0000256" key="5">
    <source>
        <dbReference type="SAM" id="Phobius"/>
    </source>
</evidence>
<dbReference type="GO" id="GO:0005789">
    <property type="term" value="C:endoplasmic reticulum membrane"/>
    <property type="evidence" value="ECO:0007669"/>
    <property type="project" value="InterPro"/>
</dbReference>
<evidence type="ECO:0000256" key="2">
    <source>
        <dbReference type="ARBA" id="ARBA00022692"/>
    </source>
</evidence>
<proteinExistence type="predicted"/>
<dbReference type="AlphaFoldDB" id="A0A0W4ZL50"/>
<dbReference type="OrthoDB" id="5345331at2759"/>
<evidence type="ECO:0000256" key="1">
    <source>
        <dbReference type="ARBA" id="ARBA00004370"/>
    </source>
</evidence>
<accession>A0A0W4ZL50</accession>
<keyword evidence="3 5" id="KW-1133">Transmembrane helix</keyword>
<evidence type="ECO:0000256" key="3">
    <source>
        <dbReference type="ARBA" id="ARBA00022989"/>
    </source>
</evidence>
<comment type="caution">
    <text evidence="6">The sequence shown here is derived from an EMBL/GenBank/DDBJ whole genome shotgun (WGS) entry which is preliminary data.</text>
</comment>
<keyword evidence="7" id="KW-1185">Reference proteome</keyword>